<organism evidence="1 2">
    <name type="scientific">Pleuronectes platessa</name>
    <name type="common">European plaice</name>
    <dbReference type="NCBI Taxonomy" id="8262"/>
    <lineage>
        <taxon>Eukaryota</taxon>
        <taxon>Metazoa</taxon>
        <taxon>Chordata</taxon>
        <taxon>Craniata</taxon>
        <taxon>Vertebrata</taxon>
        <taxon>Euteleostomi</taxon>
        <taxon>Actinopterygii</taxon>
        <taxon>Neopterygii</taxon>
        <taxon>Teleostei</taxon>
        <taxon>Neoteleostei</taxon>
        <taxon>Acanthomorphata</taxon>
        <taxon>Carangaria</taxon>
        <taxon>Pleuronectiformes</taxon>
        <taxon>Pleuronectoidei</taxon>
        <taxon>Pleuronectidae</taxon>
        <taxon>Pleuronectes</taxon>
    </lineage>
</organism>
<evidence type="ECO:0000313" key="1">
    <source>
        <dbReference type="EMBL" id="CAB1425777.1"/>
    </source>
</evidence>
<dbReference type="Proteomes" id="UP001153269">
    <property type="component" value="Unassembled WGS sequence"/>
</dbReference>
<reference evidence="1" key="1">
    <citation type="submission" date="2020-03" db="EMBL/GenBank/DDBJ databases">
        <authorList>
            <person name="Weist P."/>
        </authorList>
    </citation>
    <scope>NUCLEOTIDE SEQUENCE</scope>
</reference>
<dbReference type="AlphaFoldDB" id="A0A9N7YGI6"/>
<evidence type="ECO:0000313" key="2">
    <source>
        <dbReference type="Proteomes" id="UP001153269"/>
    </source>
</evidence>
<sequence length="127" mass="14221">MQTAPGVRALLPAAELLLHRALRPCCRSHIPSQAAATGGCTSLNNTHYQETRPIETIYLPINSPIRSRHVPGSLRCQIERGARSRRVKKSRRAADRVLVCFPTALPLSKVPHHFHTKQSHGDHTRRK</sequence>
<comment type="caution">
    <text evidence="1">The sequence shown here is derived from an EMBL/GenBank/DDBJ whole genome shotgun (WGS) entry which is preliminary data.</text>
</comment>
<proteinExistence type="predicted"/>
<accession>A0A9N7YGI6</accession>
<keyword evidence="2" id="KW-1185">Reference proteome</keyword>
<gene>
    <name evidence="1" type="ORF">PLEPLA_LOCUS13710</name>
</gene>
<protein>
    <submittedName>
        <fullName evidence="1">Uncharacterized protein</fullName>
    </submittedName>
</protein>
<name>A0A9N7YGI6_PLEPL</name>
<dbReference type="EMBL" id="CADEAL010000834">
    <property type="protein sequence ID" value="CAB1425777.1"/>
    <property type="molecule type" value="Genomic_DNA"/>
</dbReference>